<dbReference type="SUPFAM" id="SSF56112">
    <property type="entry name" value="Protein kinase-like (PK-like)"/>
    <property type="match status" value="1"/>
</dbReference>
<dbReference type="CDD" id="cd09539">
    <property type="entry name" value="SAM_TNK-like"/>
    <property type="match status" value="1"/>
</dbReference>
<dbReference type="GO" id="GO:0002009">
    <property type="term" value="P:morphogenesis of an epithelium"/>
    <property type="evidence" value="ECO:0007669"/>
    <property type="project" value="UniProtKB-ARBA"/>
</dbReference>
<feature type="region of interest" description="Disordered" evidence="9">
    <location>
        <begin position="707"/>
        <end position="754"/>
    </location>
</feature>
<feature type="region of interest" description="Disordered" evidence="9">
    <location>
        <begin position="997"/>
        <end position="1026"/>
    </location>
</feature>
<feature type="compositionally biased region" description="Polar residues" evidence="9">
    <location>
        <begin position="590"/>
        <end position="605"/>
    </location>
</feature>
<feature type="region of interest" description="Disordered" evidence="9">
    <location>
        <begin position="662"/>
        <end position="681"/>
    </location>
</feature>
<keyword evidence="5" id="KW-0418">Kinase</keyword>
<evidence type="ECO:0000256" key="6">
    <source>
        <dbReference type="ARBA" id="ARBA00022840"/>
    </source>
</evidence>
<sequence length="1211" mass="132489">MLRRQHAAGHATEASCPPPSSLLRVILYAKLTVLPQNENSERNCLAQSLLLRFRTNNLIRKEGRPWTAGAGSSSRVATAEPCRSHRRPPPSASARRPPRARAGAGGAAGPGPSLYEFLLEAELSSYYDALRNDLKVSSVGQLKYVEEDDLSHLGMSRPEQRRLRKYFHKYFPQTYLRKIKQMILPKAKEDVDQSSVLLLDTSSDKGGGGGGAAASQVRVPSKHIIPADSIVINKELGVGEFGVVQQGVWNNEDGDRVRPHCWSTLDARFIAVAFPFQIQVAIKCLSKDQMQNNPMEFLKEAVIMHTIEHEHIVRLYGVVLDTVSLMLVTELAPLRSLLECLKESALRPSFPVMALCDFAMQVCDGMQYLESKRLIHRDLAARNILVFAKNKVKISDFGLSRALGVGKDYYQTNFNILEAIDEPNLQRLEQPDCCPKDYYTLMLKCWQHDPNKRPKFSEILQMLPDCKPEQVQAITDCPDTSMGGSVKLKKDSLLYRTGDVITVLDKRPDAWSPVEGGDGIGQDGAVQPGGHHRLPGPQPALEQSQWQLHPVGPPVGGGSGLRQRPTQPVEARDDFGAPDKPHEDKDSSDSSDMTPLLNGSSSTVDGKSGPALGALHCFVVVVSLVGCSRSAHLLNRVEETWSDSSSEKDLTKEYILEKETYGQKSDHEYHEISDEEQLDATESPKFEVTTFLFPRVAFKATPTTQLNFDFDSGAPKDNLVKSEPPKEAPMPTKPASASSTFKKKQQATVKPISAAEEQTLETAIAIAKEAAAHRMQEMDGGGRSESDATQDSPRTPSSPNKRKFSFKFKSSPKLGRRTFSEEAEAIPDIQDSLTEEAKEAYNSLVEKGAPEKLTTAVPVAVDEAVDSDGGSDTNPLRRIRSGVPVQPRIRGNRHGIPSSCRPTTPHTAALARLAANAAAAAGGTTTTSTTTTQRNGLGAPPPPPPTSSALQPPTTVAEGNPLPLPPRDRTKPLQVLKHHQRKHPLLLLPGTVAADAVDDKTGKDGASETPAAQDPAATQQGVRQTSVNERIAAVEARTSRCKVDGESRFPPQKPVRTCSNLDDSFENQIQEEIDSLDHLATTDAPSPPTIYKNSDHVSCEDLLEFAMDRPNAKRTQGPSRGVDSDEVRIMQKVLAKERVGAEECLVALNEVDWDVHKGIKWLRLQQQLQQRHGLAFPADACAHALEQSGWNVLQASNLLRATRALDDTTEV</sequence>
<dbReference type="PROSITE" id="PS50011">
    <property type="entry name" value="PROTEIN_KINASE_DOM"/>
    <property type="match status" value="1"/>
</dbReference>
<organism evidence="11 12">
    <name type="scientific">Haemaphysalis longicornis</name>
    <name type="common">Bush tick</name>
    <dbReference type="NCBI Taxonomy" id="44386"/>
    <lineage>
        <taxon>Eukaryota</taxon>
        <taxon>Metazoa</taxon>
        <taxon>Ecdysozoa</taxon>
        <taxon>Arthropoda</taxon>
        <taxon>Chelicerata</taxon>
        <taxon>Arachnida</taxon>
        <taxon>Acari</taxon>
        <taxon>Parasitiformes</taxon>
        <taxon>Ixodida</taxon>
        <taxon>Ixodoidea</taxon>
        <taxon>Ixodidae</taxon>
        <taxon>Haemaphysalinae</taxon>
        <taxon>Haemaphysalis</taxon>
    </lineage>
</organism>
<dbReference type="GO" id="GO:0004715">
    <property type="term" value="F:non-membrane spanning protein tyrosine kinase activity"/>
    <property type="evidence" value="ECO:0007669"/>
    <property type="project" value="UniProtKB-EC"/>
</dbReference>
<evidence type="ECO:0000256" key="7">
    <source>
        <dbReference type="ARBA" id="ARBA00023137"/>
    </source>
</evidence>
<dbReference type="OrthoDB" id="4062651at2759"/>
<dbReference type="EC" id="2.7.10.2" evidence="1"/>
<dbReference type="InterPro" id="IPR049587">
    <property type="entry name" value="TNK-like_SAM"/>
</dbReference>
<dbReference type="AlphaFoldDB" id="A0A9J6GDV3"/>
<dbReference type="GO" id="GO:0004674">
    <property type="term" value="F:protein serine/threonine kinase activity"/>
    <property type="evidence" value="ECO:0007669"/>
    <property type="project" value="UniProtKB-EC"/>
</dbReference>
<feature type="region of interest" description="Disordered" evidence="9">
    <location>
        <begin position="919"/>
        <end position="970"/>
    </location>
</feature>
<dbReference type="OMA" id="ECCPNEY"/>
<evidence type="ECO:0000259" key="10">
    <source>
        <dbReference type="PROSITE" id="PS50011"/>
    </source>
</evidence>
<evidence type="ECO:0000256" key="5">
    <source>
        <dbReference type="ARBA" id="ARBA00022777"/>
    </source>
</evidence>
<gene>
    <name evidence="11" type="ORF">HPB48_005817</name>
</gene>
<dbReference type="InterPro" id="IPR050198">
    <property type="entry name" value="Non-receptor_tyrosine_kinases"/>
</dbReference>
<proteinExistence type="predicted"/>
<feature type="domain" description="Protein kinase" evidence="10">
    <location>
        <begin position="230"/>
        <end position="534"/>
    </location>
</feature>
<dbReference type="Gene3D" id="1.10.510.10">
    <property type="entry name" value="Transferase(Phosphotransferase) domain 1"/>
    <property type="match status" value="2"/>
</dbReference>
<dbReference type="InterPro" id="IPR008266">
    <property type="entry name" value="Tyr_kinase_AS"/>
</dbReference>
<comment type="catalytic activity">
    <reaction evidence="8">
        <text>L-threonyl-[protein] + ATP = O-phospho-L-threonyl-[protein] + ADP + H(+)</text>
        <dbReference type="Rhea" id="RHEA:46608"/>
        <dbReference type="Rhea" id="RHEA-COMP:11060"/>
        <dbReference type="Rhea" id="RHEA-COMP:11605"/>
        <dbReference type="ChEBI" id="CHEBI:15378"/>
        <dbReference type="ChEBI" id="CHEBI:30013"/>
        <dbReference type="ChEBI" id="CHEBI:30616"/>
        <dbReference type="ChEBI" id="CHEBI:61977"/>
        <dbReference type="ChEBI" id="CHEBI:456216"/>
        <dbReference type="EC" id="2.7.11.1"/>
    </reaction>
</comment>
<dbReference type="Proteomes" id="UP000821853">
    <property type="component" value="Unassembled WGS sequence"/>
</dbReference>
<feature type="compositionally biased region" description="Low complexity" evidence="9">
    <location>
        <begin position="919"/>
        <end position="938"/>
    </location>
</feature>
<evidence type="ECO:0000313" key="11">
    <source>
        <dbReference type="EMBL" id="KAH9376606.1"/>
    </source>
</evidence>
<dbReference type="InterPro" id="IPR001245">
    <property type="entry name" value="Ser-Thr/Tyr_kinase_cat_dom"/>
</dbReference>
<dbReference type="Pfam" id="PF07714">
    <property type="entry name" value="PK_Tyr_Ser-Thr"/>
    <property type="match status" value="2"/>
</dbReference>
<dbReference type="InterPro" id="IPR011009">
    <property type="entry name" value="Kinase-like_dom_sf"/>
</dbReference>
<dbReference type="EMBL" id="JABSTR010000008">
    <property type="protein sequence ID" value="KAH9376606.1"/>
    <property type="molecule type" value="Genomic_DNA"/>
</dbReference>
<keyword evidence="12" id="KW-1185">Reference proteome</keyword>
<reference evidence="11 12" key="1">
    <citation type="journal article" date="2020" name="Cell">
        <title>Large-Scale Comparative Analyses of Tick Genomes Elucidate Their Genetic Diversity and Vector Capacities.</title>
        <authorList>
            <consortium name="Tick Genome and Microbiome Consortium (TIGMIC)"/>
            <person name="Jia N."/>
            <person name="Wang J."/>
            <person name="Shi W."/>
            <person name="Du L."/>
            <person name="Sun Y."/>
            <person name="Zhan W."/>
            <person name="Jiang J.F."/>
            <person name="Wang Q."/>
            <person name="Zhang B."/>
            <person name="Ji P."/>
            <person name="Bell-Sakyi L."/>
            <person name="Cui X.M."/>
            <person name="Yuan T.T."/>
            <person name="Jiang B.G."/>
            <person name="Yang W.F."/>
            <person name="Lam T.T."/>
            <person name="Chang Q.C."/>
            <person name="Ding S.J."/>
            <person name="Wang X.J."/>
            <person name="Zhu J.G."/>
            <person name="Ruan X.D."/>
            <person name="Zhao L."/>
            <person name="Wei J.T."/>
            <person name="Ye R.Z."/>
            <person name="Que T.C."/>
            <person name="Du C.H."/>
            <person name="Zhou Y.H."/>
            <person name="Cheng J.X."/>
            <person name="Dai P.F."/>
            <person name="Guo W.B."/>
            <person name="Han X.H."/>
            <person name="Huang E.J."/>
            <person name="Li L.F."/>
            <person name="Wei W."/>
            <person name="Gao Y.C."/>
            <person name="Liu J.Z."/>
            <person name="Shao H.Z."/>
            <person name="Wang X."/>
            <person name="Wang C.C."/>
            <person name="Yang T.C."/>
            <person name="Huo Q.B."/>
            <person name="Li W."/>
            <person name="Chen H.Y."/>
            <person name="Chen S.E."/>
            <person name="Zhou L.G."/>
            <person name="Ni X.B."/>
            <person name="Tian J.H."/>
            <person name="Sheng Y."/>
            <person name="Liu T."/>
            <person name="Pan Y.S."/>
            <person name="Xia L.Y."/>
            <person name="Li J."/>
            <person name="Zhao F."/>
            <person name="Cao W.C."/>
        </authorList>
    </citation>
    <scope>NUCLEOTIDE SEQUENCE [LARGE SCALE GENOMIC DNA]</scope>
    <source>
        <strain evidence="11">HaeL-2018</strain>
    </source>
</reference>
<keyword evidence="2" id="KW-0728">SH3 domain</keyword>
<protein>
    <recommendedName>
        <fullName evidence="1">non-specific protein-tyrosine kinase</fullName>
        <ecNumber evidence="1">2.7.10.2</ecNumber>
    </recommendedName>
</protein>
<feature type="compositionally biased region" description="Basic and acidic residues" evidence="9">
    <location>
        <begin position="997"/>
        <end position="1006"/>
    </location>
</feature>
<dbReference type="Pfam" id="PF22931">
    <property type="entry name" value="SAM_TNK"/>
    <property type="match status" value="1"/>
</dbReference>
<keyword evidence="7" id="KW-0829">Tyrosine-protein kinase</keyword>
<dbReference type="GO" id="GO:0005524">
    <property type="term" value="F:ATP binding"/>
    <property type="evidence" value="ECO:0007669"/>
    <property type="project" value="UniProtKB-KW"/>
</dbReference>
<feature type="compositionally biased region" description="Low complexity" evidence="9">
    <location>
        <begin position="1009"/>
        <end position="1020"/>
    </location>
</feature>
<dbReference type="InterPro" id="IPR000719">
    <property type="entry name" value="Prot_kinase_dom"/>
</dbReference>
<dbReference type="SMART" id="SM00219">
    <property type="entry name" value="TyrKc"/>
    <property type="match status" value="1"/>
</dbReference>
<dbReference type="Gene3D" id="3.30.200.20">
    <property type="entry name" value="Phosphorylase Kinase, domain 1"/>
    <property type="match status" value="1"/>
</dbReference>
<keyword evidence="4" id="KW-0547">Nucleotide-binding</keyword>
<accession>A0A9J6GDV3</accession>
<feature type="compositionally biased region" description="Basic and acidic residues" evidence="9">
    <location>
        <begin position="662"/>
        <end position="672"/>
    </location>
</feature>
<keyword evidence="6" id="KW-0067">ATP-binding</keyword>
<evidence type="ECO:0000256" key="3">
    <source>
        <dbReference type="ARBA" id="ARBA00022679"/>
    </source>
</evidence>
<comment type="caution">
    <text evidence="11">The sequence shown here is derived from an EMBL/GenBank/DDBJ whole genome shotgun (WGS) entry which is preliminary data.</text>
</comment>
<feature type="compositionally biased region" description="Basic and acidic residues" evidence="9">
    <location>
        <begin position="570"/>
        <end position="588"/>
    </location>
</feature>
<dbReference type="PANTHER" id="PTHR24418">
    <property type="entry name" value="TYROSINE-PROTEIN KINASE"/>
    <property type="match status" value="1"/>
</dbReference>
<feature type="compositionally biased region" description="Basic and acidic residues" evidence="9">
    <location>
        <begin position="772"/>
        <end position="786"/>
    </location>
</feature>
<feature type="region of interest" description="Disordered" evidence="9">
    <location>
        <begin position="509"/>
        <end position="605"/>
    </location>
</feature>
<evidence type="ECO:0000256" key="8">
    <source>
        <dbReference type="ARBA" id="ARBA00047899"/>
    </source>
</evidence>
<evidence type="ECO:0000256" key="2">
    <source>
        <dbReference type="ARBA" id="ARBA00022443"/>
    </source>
</evidence>
<evidence type="ECO:0000313" key="12">
    <source>
        <dbReference type="Proteomes" id="UP000821853"/>
    </source>
</evidence>
<evidence type="ECO:0000256" key="9">
    <source>
        <dbReference type="SAM" id="MobiDB-lite"/>
    </source>
</evidence>
<evidence type="ECO:0000256" key="4">
    <source>
        <dbReference type="ARBA" id="ARBA00022741"/>
    </source>
</evidence>
<evidence type="ECO:0000256" key="1">
    <source>
        <dbReference type="ARBA" id="ARBA00011903"/>
    </source>
</evidence>
<dbReference type="InterPro" id="IPR055175">
    <property type="entry name" value="ACK/TNK-like_SAM"/>
</dbReference>
<dbReference type="InterPro" id="IPR020635">
    <property type="entry name" value="Tyr_kinase_cat_dom"/>
</dbReference>
<feature type="region of interest" description="Disordered" evidence="9">
    <location>
        <begin position="64"/>
        <end position="108"/>
    </location>
</feature>
<dbReference type="PROSITE" id="PS00109">
    <property type="entry name" value="PROTEIN_KINASE_TYR"/>
    <property type="match status" value="1"/>
</dbReference>
<feature type="region of interest" description="Disordered" evidence="9">
    <location>
        <begin position="772"/>
        <end position="822"/>
    </location>
</feature>
<keyword evidence="3" id="KW-0808">Transferase</keyword>
<dbReference type="VEuPathDB" id="VectorBase:HLOH_044032"/>
<name>A0A9J6GDV3_HAELO</name>